<protein>
    <recommendedName>
        <fullName evidence="4">F-box domain-containing protein</fullName>
    </recommendedName>
</protein>
<accession>A0AAD5YHM6</accession>
<organism evidence="2 3">
    <name type="scientific">Meripilus lineatus</name>
    <dbReference type="NCBI Taxonomy" id="2056292"/>
    <lineage>
        <taxon>Eukaryota</taxon>
        <taxon>Fungi</taxon>
        <taxon>Dikarya</taxon>
        <taxon>Basidiomycota</taxon>
        <taxon>Agaricomycotina</taxon>
        <taxon>Agaricomycetes</taxon>
        <taxon>Polyporales</taxon>
        <taxon>Meripilaceae</taxon>
        <taxon>Meripilus</taxon>
    </lineage>
</organism>
<feature type="compositionally biased region" description="Basic and acidic residues" evidence="1">
    <location>
        <begin position="547"/>
        <end position="560"/>
    </location>
</feature>
<dbReference type="AlphaFoldDB" id="A0AAD5YHM6"/>
<dbReference type="EMBL" id="JANAWD010000272">
    <property type="protein sequence ID" value="KAJ3482457.1"/>
    <property type="molecule type" value="Genomic_DNA"/>
</dbReference>
<gene>
    <name evidence="2" type="ORF">NLI96_g6969</name>
</gene>
<sequence length="599" mass="68989">MISDSLVVPLNDSYSHQLRDRVDHEVEASTHEPAMDAQTALVMYPRVERVGWARSIELDVMERLRQMERGTKWHPIVHISTQPNPSISHSRIRLPPPNPLPRLPPEILELVLQFIRPGIDTIYDYIPFNSFDEVLDREEDSIGTLATCSHVCRIWVALCQKLLFSWVILKKSAHLDSIFRLHRPSRLSHISPLIRRISVAYSEPNDKLGEALPRIATMAPPNLLRIDVLGSNNDFPFHDSLPLRLAPLHYVRVLYLSWLKFTNFSEFRQLISCFSGLQVLYLFPYQRWNSEVPRALHRTANPLLTRISAYPYEECLWPWLSPHGSGAGRQSRYYTAQISRTVPSISAAIVTFLHIMNKRAVEMLDDHVLDVEWKCKKCARVDQTQWSLYIRLIYMSLIPEPIAFTVLLEFQPQTNLPCPSFDLSHLVEIRATIHLYSHIIIDHMDSISFIWKHDELIDLDNLERLQIGIHFDGANPFDKPQMELMDYLNQRRVDEWADEFASKTLDDMERRFQTLRDSDRRYELEITVGGSPIDDVLRGWKEKIAAVEREEGAKEEGGVEEREESAEGAGEGTESERGSDGDWTDSESESSTSLSGPTT</sequence>
<feature type="compositionally biased region" description="Low complexity" evidence="1">
    <location>
        <begin position="589"/>
        <end position="599"/>
    </location>
</feature>
<keyword evidence="3" id="KW-1185">Reference proteome</keyword>
<evidence type="ECO:0000313" key="2">
    <source>
        <dbReference type="EMBL" id="KAJ3482457.1"/>
    </source>
</evidence>
<dbReference type="Proteomes" id="UP001212997">
    <property type="component" value="Unassembled WGS sequence"/>
</dbReference>
<evidence type="ECO:0000256" key="1">
    <source>
        <dbReference type="SAM" id="MobiDB-lite"/>
    </source>
</evidence>
<comment type="caution">
    <text evidence="2">The sequence shown here is derived from an EMBL/GenBank/DDBJ whole genome shotgun (WGS) entry which is preliminary data.</text>
</comment>
<evidence type="ECO:0008006" key="4">
    <source>
        <dbReference type="Google" id="ProtNLM"/>
    </source>
</evidence>
<name>A0AAD5YHM6_9APHY</name>
<proteinExistence type="predicted"/>
<feature type="region of interest" description="Disordered" evidence="1">
    <location>
        <begin position="547"/>
        <end position="599"/>
    </location>
</feature>
<reference evidence="2" key="1">
    <citation type="submission" date="2022-07" db="EMBL/GenBank/DDBJ databases">
        <title>Genome Sequence of Physisporinus lineatus.</title>
        <authorList>
            <person name="Buettner E."/>
        </authorList>
    </citation>
    <scope>NUCLEOTIDE SEQUENCE</scope>
    <source>
        <strain evidence="2">VT162</strain>
    </source>
</reference>
<evidence type="ECO:0000313" key="3">
    <source>
        <dbReference type="Proteomes" id="UP001212997"/>
    </source>
</evidence>